<dbReference type="InterPro" id="IPR001810">
    <property type="entry name" value="F-box_dom"/>
</dbReference>
<name>A0A9R0VEU2_TRITD</name>
<dbReference type="Gene3D" id="1.20.1280.50">
    <property type="match status" value="1"/>
</dbReference>
<dbReference type="OMA" id="IQGLGPM"/>
<evidence type="ECO:0000313" key="2">
    <source>
        <dbReference type="EMBL" id="VAH56497.1"/>
    </source>
</evidence>
<dbReference type="InterPro" id="IPR036047">
    <property type="entry name" value="F-box-like_dom_sf"/>
</dbReference>
<dbReference type="SUPFAM" id="SSF81383">
    <property type="entry name" value="F-box domain"/>
    <property type="match status" value="1"/>
</dbReference>
<evidence type="ECO:0000259" key="1">
    <source>
        <dbReference type="PROSITE" id="PS50181"/>
    </source>
</evidence>
<dbReference type="InterPro" id="IPR005174">
    <property type="entry name" value="KIB1-4_b-propeller"/>
</dbReference>
<organism evidence="2 3">
    <name type="scientific">Triticum turgidum subsp. durum</name>
    <name type="common">Durum wheat</name>
    <name type="synonym">Triticum durum</name>
    <dbReference type="NCBI Taxonomy" id="4567"/>
    <lineage>
        <taxon>Eukaryota</taxon>
        <taxon>Viridiplantae</taxon>
        <taxon>Streptophyta</taxon>
        <taxon>Embryophyta</taxon>
        <taxon>Tracheophyta</taxon>
        <taxon>Spermatophyta</taxon>
        <taxon>Magnoliopsida</taxon>
        <taxon>Liliopsida</taxon>
        <taxon>Poales</taxon>
        <taxon>Poaceae</taxon>
        <taxon>BOP clade</taxon>
        <taxon>Pooideae</taxon>
        <taxon>Triticodae</taxon>
        <taxon>Triticeae</taxon>
        <taxon>Triticinae</taxon>
        <taxon>Triticum</taxon>
    </lineage>
</organism>
<reference evidence="2 3" key="1">
    <citation type="submission" date="2017-09" db="EMBL/GenBank/DDBJ databases">
        <authorList>
            <consortium name="International Durum Wheat Genome Sequencing Consortium (IDWGSC)"/>
            <person name="Milanesi L."/>
        </authorList>
    </citation>
    <scope>NUCLEOTIDE SEQUENCE [LARGE SCALE GENOMIC DNA]</scope>
    <source>
        <strain evidence="3">cv. Svevo</strain>
    </source>
</reference>
<proteinExistence type="predicted"/>
<dbReference type="Proteomes" id="UP000324705">
    <property type="component" value="Chromosome 3A"/>
</dbReference>
<dbReference type="PROSITE" id="PS50181">
    <property type="entry name" value="FBOX"/>
    <property type="match status" value="1"/>
</dbReference>
<dbReference type="AlphaFoldDB" id="A0A9R0VEU2"/>
<protein>
    <recommendedName>
        <fullName evidence="1">F-box domain-containing protein</fullName>
    </recommendedName>
</protein>
<feature type="domain" description="F-box" evidence="1">
    <location>
        <begin position="59"/>
        <end position="105"/>
    </location>
</feature>
<evidence type="ECO:0000313" key="3">
    <source>
        <dbReference type="Proteomes" id="UP000324705"/>
    </source>
</evidence>
<dbReference type="Pfam" id="PF12937">
    <property type="entry name" value="F-box-like"/>
    <property type="match status" value="1"/>
</dbReference>
<keyword evidence="3" id="KW-1185">Reference proteome</keyword>
<dbReference type="PANTHER" id="PTHR44586">
    <property type="entry name" value="F-BOX DOMAIN CONTAINING PROTEIN, EXPRESSED"/>
    <property type="match status" value="1"/>
</dbReference>
<accession>A0A9R0VEU2</accession>
<dbReference type="Pfam" id="PF03478">
    <property type="entry name" value="Beta-prop_KIB1-4"/>
    <property type="match status" value="1"/>
</dbReference>
<dbReference type="Gramene" id="TRITD3Av1G016380.1">
    <property type="protein sequence ID" value="TRITD3Av1G016380.1"/>
    <property type="gene ID" value="TRITD3Av1G016380"/>
</dbReference>
<dbReference type="EMBL" id="LT934115">
    <property type="protein sequence ID" value="VAH56497.1"/>
    <property type="molecule type" value="Genomic_DNA"/>
</dbReference>
<gene>
    <name evidence="2" type="ORF">TRITD_3Av1G016380</name>
</gene>
<dbReference type="PANTHER" id="PTHR44586:SF18">
    <property type="entry name" value="F-BOX DOMAIN-CONTAINING PROTEIN"/>
    <property type="match status" value="1"/>
</dbReference>
<sequence>METCSIVARIISLQDLAMYRHKLCSLVFRLLPRLLGFPPLKKFCKDEHVHVALSETKMAATLPELPQDILMVIFAVLEIPDLVRAGSVCSSWHSAYAELRTLGKYKKGQTPCLVYTSESDPYDVLSLYSLAEKRSYKLSLPQPPIRSRYLIGSSHGWLVTVDERSEMHLLNPITCEQIALP</sequence>